<dbReference type="SMART" id="SM00892">
    <property type="entry name" value="Endonuclease_NS"/>
    <property type="match status" value="1"/>
</dbReference>
<protein>
    <submittedName>
        <fullName evidence="3">DNA-entry nuclease</fullName>
    </submittedName>
</protein>
<dbReference type="RefSeq" id="WP_109250539.1">
    <property type="nucleotide sequence ID" value="NZ_QCXQ01000002.1"/>
</dbReference>
<proteinExistence type="predicted"/>
<dbReference type="GO" id="GO:0046872">
    <property type="term" value="F:metal ion binding"/>
    <property type="evidence" value="ECO:0007669"/>
    <property type="project" value="InterPro"/>
</dbReference>
<dbReference type="InterPro" id="IPR044929">
    <property type="entry name" value="DNA/RNA_non-sp_Endonuclease_sf"/>
</dbReference>
<dbReference type="Gene3D" id="3.40.570.10">
    <property type="entry name" value="Extracellular Endonuclease, subunit A"/>
    <property type="match status" value="1"/>
</dbReference>
<sequence length="251" mass="28112">MLLTGCSVTDSPTTNRSSSDTVEQIAKRPYQSGHEAVVKVNGNKSTLAPEDWKTNQVEYHDLDKLNRTASANTAYLENRNLAKGSLRVRQIFQPTGWHQKFVDGAPIINRGHMIAYSISGGIDQDGQYQPGQRSGDQNNPKNLFTQTAFSNQNLQTIYEDKVRDALYHYKKVIFQVQPVFLNDNLMATGVHLQALSTDKELNFNVFIYNVQPGVKFDYATGRSVIDHDMKVPQPAGTHGFSSSSSRKSSYY</sequence>
<gene>
    <name evidence="3" type="ORF">DCM90_04870</name>
</gene>
<evidence type="ECO:0000313" key="4">
    <source>
        <dbReference type="Proteomes" id="UP000245080"/>
    </source>
</evidence>
<reference evidence="3 4" key="1">
    <citation type="journal article" date="2018" name="Int. J. Syst. Evol. Microbiol.">
        <title>Lactobacillus bambusae sp. nov., isolated from a traditional fermented Ma-bamboo shoots of Taiwan.</title>
        <authorList>
            <person name="Wang L.-T."/>
        </authorList>
    </citation>
    <scope>NUCLEOTIDE SEQUENCE [LARGE SCALE GENOMIC DNA]</scope>
    <source>
        <strain evidence="3 4">BS-W1</strain>
    </source>
</reference>
<dbReference type="AlphaFoldDB" id="A0A2V1N355"/>
<accession>A0A2V1N355</accession>
<dbReference type="GO" id="GO:0016787">
    <property type="term" value="F:hydrolase activity"/>
    <property type="evidence" value="ECO:0007669"/>
    <property type="project" value="InterPro"/>
</dbReference>
<organism evidence="3 4">
    <name type="scientific">Levilactobacillus bambusae</name>
    <dbReference type="NCBI Taxonomy" id="2024736"/>
    <lineage>
        <taxon>Bacteria</taxon>
        <taxon>Bacillati</taxon>
        <taxon>Bacillota</taxon>
        <taxon>Bacilli</taxon>
        <taxon>Lactobacillales</taxon>
        <taxon>Lactobacillaceae</taxon>
        <taxon>Levilactobacillus</taxon>
    </lineage>
</organism>
<feature type="compositionally biased region" description="Polar residues" evidence="1">
    <location>
        <begin position="1"/>
        <end position="22"/>
    </location>
</feature>
<evidence type="ECO:0000256" key="1">
    <source>
        <dbReference type="SAM" id="MobiDB-lite"/>
    </source>
</evidence>
<feature type="domain" description="DNA/RNA non-specific endonuclease/pyrophosphatase/phosphodiesterase" evidence="2">
    <location>
        <begin position="51"/>
        <end position="225"/>
    </location>
</feature>
<dbReference type="OrthoDB" id="9783680at2"/>
<evidence type="ECO:0000313" key="3">
    <source>
        <dbReference type="EMBL" id="PWG00595.1"/>
    </source>
</evidence>
<dbReference type="Proteomes" id="UP000245080">
    <property type="component" value="Unassembled WGS sequence"/>
</dbReference>
<dbReference type="InterPro" id="IPR001604">
    <property type="entry name" value="Endo_G_ENPP1-like_dom"/>
</dbReference>
<dbReference type="EMBL" id="QCXQ01000002">
    <property type="protein sequence ID" value="PWG00595.1"/>
    <property type="molecule type" value="Genomic_DNA"/>
</dbReference>
<dbReference type="InterPro" id="IPR044927">
    <property type="entry name" value="Endonuclea_NS_2"/>
</dbReference>
<comment type="caution">
    <text evidence="3">The sequence shown here is derived from an EMBL/GenBank/DDBJ whole genome shotgun (WGS) entry which is preliminary data.</text>
</comment>
<dbReference type="GO" id="GO:0003676">
    <property type="term" value="F:nucleic acid binding"/>
    <property type="evidence" value="ECO:0007669"/>
    <property type="project" value="InterPro"/>
</dbReference>
<keyword evidence="4" id="KW-1185">Reference proteome</keyword>
<feature type="region of interest" description="Disordered" evidence="1">
    <location>
        <begin position="1"/>
        <end position="24"/>
    </location>
</feature>
<name>A0A2V1N355_9LACO</name>
<dbReference type="Pfam" id="PF13930">
    <property type="entry name" value="Endonuclea_NS_2"/>
    <property type="match status" value="1"/>
</dbReference>
<evidence type="ECO:0000259" key="2">
    <source>
        <dbReference type="SMART" id="SM00892"/>
    </source>
</evidence>